<dbReference type="HOGENOM" id="CLU_176477_0_0_1"/>
<protein>
    <recommendedName>
        <fullName evidence="1">Reverse transcriptase Ty1/copia-type domain-containing protein</fullName>
    </recommendedName>
</protein>
<dbReference type="Pfam" id="PF07727">
    <property type="entry name" value="RVT_2"/>
    <property type="match status" value="1"/>
</dbReference>
<dbReference type="STRING" id="870435.A0A0C3NIH3"/>
<accession>A0A0C3NIH3</accession>
<keyword evidence="3" id="KW-1185">Reference proteome</keyword>
<reference evidence="2 3" key="1">
    <citation type="submission" date="2014-04" db="EMBL/GenBank/DDBJ databases">
        <authorList>
            <consortium name="DOE Joint Genome Institute"/>
            <person name="Kuo A."/>
            <person name="Kohler A."/>
            <person name="Costa M.D."/>
            <person name="Nagy L.G."/>
            <person name="Floudas D."/>
            <person name="Copeland A."/>
            <person name="Barry K.W."/>
            <person name="Cichocki N."/>
            <person name="Veneault-Fourrey C."/>
            <person name="LaButti K."/>
            <person name="Lindquist E.A."/>
            <person name="Lipzen A."/>
            <person name="Lundell T."/>
            <person name="Morin E."/>
            <person name="Murat C."/>
            <person name="Sun H."/>
            <person name="Tunlid A."/>
            <person name="Henrissat B."/>
            <person name="Grigoriev I.V."/>
            <person name="Hibbett D.S."/>
            <person name="Martin F."/>
            <person name="Nordberg H.P."/>
            <person name="Cantor M.N."/>
            <person name="Hua S.X."/>
        </authorList>
    </citation>
    <scope>NUCLEOTIDE SEQUENCE [LARGE SCALE GENOMIC DNA]</scope>
    <source>
        <strain evidence="2 3">Marx 270</strain>
    </source>
</reference>
<sequence>MLRAELESQGFQRSEVDHAVFVFRHSEILCMAAWHVDDGLGGSNNERFLAEVKHHLHLRFGISDMGPVTKYLGIQFECDRHT</sequence>
<evidence type="ECO:0000313" key="2">
    <source>
        <dbReference type="EMBL" id="KIN95218.1"/>
    </source>
</evidence>
<evidence type="ECO:0000313" key="3">
    <source>
        <dbReference type="Proteomes" id="UP000054217"/>
    </source>
</evidence>
<dbReference type="InterPro" id="IPR013103">
    <property type="entry name" value="RVT_2"/>
</dbReference>
<feature type="domain" description="Reverse transcriptase Ty1/copia-type" evidence="1">
    <location>
        <begin position="4"/>
        <end position="77"/>
    </location>
</feature>
<gene>
    <name evidence="2" type="ORF">M404DRAFT_166326</name>
</gene>
<dbReference type="AlphaFoldDB" id="A0A0C3NIH3"/>
<proteinExistence type="predicted"/>
<name>A0A0C3NIH3_PISTI</name>
<evidence type="ECO:0000259" key="1">
    <source>
        <dbReference type="Pfam" id="PF07727"/>
    </source>
</evidence>
<dbReference type="InParanoid" id="A0A0C3NIH3"/>
<dbReference type="OrthoDB" id="2679603at2759"/>
<reference evidence="3" key="2">
    <citation type="submission" date="2015-01" db="EMBL/GenBank/DDBJ databases">
        <title>Evolutionary Origins and Diversification of the Mycorrhizal Mutualists.</title>
        <authorList>
            <consortium name="DOE Joint Genome Institute"/>
            <consortium name="Mycorrhizal Genomics Consortium"/>
            <person name="Kohler A."/>
            <person name="Kuo A."/>
            <person name="Nagy L.G."/>
            <person name="Floudas D."/>
            <person name="Copeland A."/>
            <person name="Barry K.W."/>
            <person name="Cichocki N."/>
            <person name="Veneault-Fourrey C."/>
            <person name="LaButti K."/>
            <person name="Lindquist E.A."/>
            <person name="Lipzen A."/>
            <person name="Lundell T."/>
            <person name="Morin E."/>
            <person name="Murat C."/>
            <person name="Riley R."/>
            <person name="Ohm R."/>
            <person name="Sun H."/>
            <person name="Tunlid A."/>
            <person name="Henrissat B."/>
            <person name="Grigoriev I.V."/>
            <person name="Hibbett D.S."/>
            <person name="Martin F."/>
        </authorList>
    </citation>
    <scope>NUCLEOTIDE SEQUENCE [LARGE SCALE GENOMIC DNA]</scope>
    <source>
        <strain evidence="3">Marx 270</strain>
    </source>
</reference>
<dbReference type="Proteomes" id="UP000054217">
    <property type="component" value="Unassembled WGS sequence"/>
</dbReference>
<dbReference type="EMBL" id="KN832073">
    <property type="protein sequence ID" value="KIN95218.1"/>
    <property type="molecule type" value="Genomic_DNA"/>
</dbReference>
<organism evidence="2 3">
    <name type="scientific">Pisolithus tinctorius Marx 270</name>
    <dbReference type="NCBI Taxonomy" id="870435"/>
    <lineage>
        <taxon>Eukaryota</taxon>
        <taxon>Fungi</taxon>
        <taxon>Dikarya</taxon>
        <taxon>Basidiomycota</taxon>
        <taxon>Agaricomycotina</taxon>
        <taxon>Agaricomycetes</taxon>
        <taxon>Agaricomycetidae</taxon>
        <taxon>Boletales</taxon>
        <taxon>Sclerodermatineae</taxon>
        <taxon>Pisolithaceae</taxon>
        <taxon>Pisolithus</taxon>
    </lineage>
</organism>